<evidence type="ECO:0000313" key="8">
    <source>
        <dbReference type="EMBL" id="EDW42245.1"/>
    </source>
</evidence>
<evidence type="ECO:0000256" key="1">
    <source>
        <dbReference type="ARBA" id="ARBA00022723"/>
    </source>
</evidence>
<evidence type="ECO:0000256" key="4">
    <source>
        <dbReference type="PROSITE-ProRule" id="PRU00134"/>
    </source>
</evidence>
<evidence type="ECO:0000256" key="5">
    <source>
        <dbReference type="SAM" id="MobiDB-lite"/>
    </source>
</evidence>
<dbReference type="GO" id="GO:0008270">
    <property type="term" value="F:zinc ion binding"/>
    <property type="evidence" value="ECO:0007669"/>
    <property type="project" value="UniProtKB-KW"/>
</dbReference>
<keyword evidence="9" id="KW-1185">Reference proteome</keyword>
<dbReference type="Proteomes" id="UP000001292">
    <property type="component" value="Unassembled WGS sequence"/>
</dbReference>
<keyword evidence="3" id="KW-0862">Zinc</keyword>
<dbReference type="InterPro" id="IPR035437">
    <property type="entry name" value="SNase_OB-fold_sf"/>
</dbReference>
<dbReference type="CDD" id="cd20379">
    <property type="entry name" value="Tudor_dTUD-like"/>
    <property type="match status" value="1"/>
</dbReference>
<dbReference type="GO" id="GO:0140965">
    <property type="term" value="P:secondary piRNA processing"/>
    <property type="evidence" value="ECO:0007669"/>
    <property type="project" value="EnsemblMetazoa"/>
</dbReference>
<dbReference type="SMART" id="SM00333">
    <property type="entry name" value="TUDOR"/>
    <property type="match status" value="3"/>
</dbReference>
<feature type="region of interest" description="Disordered" evidence="5">
    <location>
        <begin position="642"/>
        <end position="663"/>
    </location>
</feature>
<dbReference type="EMBL" id="CH480815">
    <property type="protein sequence ID" value="EDW42245.1"/>
    <property type="molecule type" value="Genomic_DNA"/>
</dbReference>
<evidence type="ECO:0000256" key="2">
    <source>
        <dbReference type="ARBA" id="ARBA00022771"/>
    </source>
</evidence>
<dbReference type="Gene3D" id="6.10.140.2220">
    <property type="match status" value="1"/>
</dbReference>
<evidence type="ECO:0000259" key="7">
    <source>
        <dbReference type="PROSITE" id="PS50865"/>
    </source>
</evidence>
<proteinExistence type="predicted"/>
<dbReference type="PhylomeDB" id="B4HF71"/>
<reference evidence="8 9" key="1">
    <citation type="journal article" date="2007" name="Nature">
        <title>Evolution of genes and genomes on the Drosophila phylogeny.</title>
        <authorList>
            <consortium name="Drosophila 12 Genomes Consortium"/>
            <person name="Clark A.G."/>
            <person name="Eisen M.B."/>
            <person name="Smith D.R."/>
            <person name="Bergman C.M."/>
            <person name="Oliver B."/>
            <person name="Markow T.A."/>
            <person name="Kaufman T.C."/>
            <person name="Kellis M."/>
            <person name="Gelbart W."/>
            <person name="Iyer V.N."/>
            <person name="Pollard D.A."/>
            <person name="Sackton T.B."/>
            <person name="Larracuente A.M."/>
            <person name="Singh N.D."/>
            <person name="Abad J.P."/>
            <person name="Abt D.N."/>
            <person name="Adryan B."/>
            <person name="Aguade M."/>
            <person name="Akashi H."/>
            <person name="Anderson W.W."/>
            <person name="Aquadro C.F."/>
            <person name="Ardell D.H."/>
            <person name="Arguello R."/>
            <person name="Artieri C.G."/>
            <person name="Barbash D.A."/>
            <person name="Barker D."/>
            <person name="Barsanti P."/>
            <person name="Batterham P."/>
            <person name="Batzoglou S."/>
            <person name="Begun D."/>
            <person name="Bhutkar A."/>
            <person name="Blanco E."/>
            <person name="Bosak S.A."/>
            <person name="Bradley R.K."/>
            <person name="Brand A.D."/>
            <person name="Brent M.R."/>
            <person name="Brooks A.N."/>
            <person name="Brown R.H."/>
            <person name="Butlin R.K."/>
            <person name="Caggese C."/>
            <person name="Calvi B.R."/>
            <person name="Bernardo de Carvalho A."/>
            <person name="Caspi A."/>
            <person name="Castrezana S."/>
            <person name="Celniker S.E."/>
            <person name="Chang J.L."/>
            <person name="Chapple C."/>
            <person name="Chatterji S."/>
            <person name="Chinwalla A."/>
            <person name="Civetta A."/>
            <person name="Clifton S.W."/>
            <person name="Comeron J.M."/>
            <person name="Costello J.C."/>
            <person name="Coyne J.A."/>
            <person name="Daub J."/>
            <person name="David R.G."/>
            <person name="Delcher A.L."/>
            <person name="Delehaunty K."/>
            <person name="Do C.B."/>
            <person name="Ebling H."/>
            <person name="Edwards K."/>
            <person name="Eickbush T."/>
            <person name="Evans J.D."/>
            <person name="Filipski A."/>
            <person name="Findeiss S."/>
            <person name="Freyhult E."/>
            <person name="Fulton L."/>
            <person name="Fulton R."/>
            <person name="Garcia A.C."/>
            <person name="Gardiner A."/>
            <person name="Garfield D.A."/>
            <person name="Garvin B.E."/>
            <person name="Gibson G."/>
            <person name="Gilbert D."/>
            <person name="Gnerre S."/>
            <person name="Godfrey J."/>
            <person name="Good R."/>
            <person name="Gotea V."/>
            <person name="Gravely B."/>
            <person name="Greenberg A.J."/>
            <person name="Griffiths-Jones S."/>
            <person name="Gross S."/>
            <person name="Guigo R."/>
            <person name="Gustafson E.A."/>
            <person name="Haerty W."/>
            <person name="Hahn M.W."/>
            <person name="Halligan D.L."/>
            <person name="Halpern A.L."/>
            <person name="Halter G.M."/>
            <person name="Han M.V."/>
            <person name="Heger A."/>
            <person name="Hillier L."/>
            <person name="Hinrichs A.S."/>
            <person name="Holmes I."/>
            <person name="Hoskins R.A."/>
            <person name="Hubisz M.J."/>
            <person name="Hultmark D."/>
            <person name="Huntley M.A."/>
            <person name="Jaffe D.B."/>
            <person name="Jagadeeshan S."/>
            <person name="Jeck W.R."/>
            <person name="Johnson J."/>
            <person name="Jones C.D."/>
            <person name="Jordan W.C."/>
            <person name="Karpen G.H."/>
            <person name="Kataoka E."/>
            <person name="Keightley P.D."/>
            <person name="Kheradpour P."/>
            <person name="Kirkness E.F."/>
            <person name="Koerich L.B."/>
            <person name="Kristiansen K."/>
            <person name="Kudrna D."/>
            <person name="Kulathinal R.J."/>
            <person name="Kumar S."/>
            <person name="Kwok R."/>
            <person name="Lander E."/>
            <person name="Langley C.H."/>
            <person name="Lapoint R."/>
            <person name="Lazzaro B.P."/>
            <person name="Lee S.J."/>
            <person name="Levesque L."/>
            <person name="Li R."/>
            <person name="Lin C.F."/>
            <person name="Lin M.F."/>
            <person name="Lindblad-Toh K."/>
            <person name="Llopart A."/>
            <person name="Long M."/>
            <person name="Low L."/>
            <person name="Lozovsky E."/>
            <person name="Lu J."/>
            <person name="Luo M."/>
            <person name="Machado C.A."/>
            <person name="Makalowski W."/>
            <person name="Marzo M."/>
            <person name="Matsuda M."/>
            <person name="Matzkin L."/>
            <person name="McAllister B."/>
            <person name="McBride C.S."/>
            <person name="McKernan B."/>
            <person name="McKernan K."/>
            <person name="Mendez-Lago M."/>
            <person name="Minx P."/>
            <person name="Mollenhauer M.U."/>
            <person name="Montooth K."/>
            <person name="Mount S.M."/>
            <person name="Mu X."/>
            <person name="Myers E."/>
            <person name="Negre B."/>
            <person name="Newfeld S."/>
            <person name="Nielsen R."/>
            <person name="Noor M.A."/>
            <person name="O'Grady P."/>
            <person name="Pachter L."/>
            <person name="Papaceit M."/>
            <person name="Parisi M.J."/>
            <person name="Parisi M."/>
            <person name="Parts L."/>
            <person name="Pedersen J.S."/>
            <person name="Pesole G."/>
            <person name="Phillippy A.M."/>
            <person name="Ponting C.P."/>
            <person name="Pop M."/>
            <person name="Porcelli D."/>
            <person name="Powell J.R."/>
            <person name="Prohaska S."/>
            <person name="Pruitt K."/>
            <person name="Puig M."/>
            <person name="Quesneville H."/>
            <person name="Ram K.R."/>
            <person name="Rand D."/>
            <person name="Rasmussen M.D."/>
            <person name="Reed L.K."/>
            <person name="Reenan R."/>
            <person name="Reily A."/>
            <person name="Remington K.A."/>
            <person name="Rieger T.T."/>
            <person name="Ritchie M.G."/>
            <person name="Robin C."/>
            <person name="Rogers Y.H."/>
            <person name="Rohde C."/>
            <person name="Rozas J."/>
            <person name="Rubenfield M.J."/>
            <person name="Ruiz A."/>
            <person name="Russo S."/>
            <person name="Salzberg S.L."/>
            <person name="Sanchez-Gracia A."/>
            <person name="Saranga D.J."/>
            <person name="Sato H."/>
            <person name="Schaeffer S.W."/>
            <person name="Schatz M.C."/>
            <person name="Schlenke T."/>
            <person name="Schwartz R."/>
            <person name="Segarra C."/>
            <person name="Singh R.S."/>
            <person name="Sirot L."/>
            <person name="Sirota M."/>
            <person name="Sisneros N.B."/>
            <person name="Smith C.D."/>
            <person name="Smith T.F."/>
            <person name="Spieth J."/>
            <person name="Stage D.E."/>
            <person name="Stark A."/>
            <person name="Stephan W."/>
            <person name="Strausberg R.L."/>
            <person name="Strempel S."/>
            <person name="Sturgill D."/>
            <person name="Sutton G."/>
            <person name="Sutton G.G."/>
            <person name="Tao W."/>
            <person name="Teichmann S."/>
            <person name="Tobari Y.N."/>
            <person name="Tomimura Y."/>
            <person name="Tsolas J.M."/>
            <person name="Valente V.L."/>
            <person name="Venter E."/>
            <person name="Venter J.C."/>
            <person name="Vicario S."/>
            <person name="Vieira F.G."/>
            <person name="Vilella A.J."/>
            <person name="Villasante A."/>
            <person name="Walenz B."/>
            <person name="Wang J."/>
            <person name="Wasserman M."/>
            <person name="Watts T."/>
            <person name="Wilson D."/>
            <person name="Wilson R.K."/>
            <person name="Wing R.A."/>
            <person name="Wolfner M.F."/>
            <person name="Wong A."/>
            <person name="Wong G.K."/>
            <person name="Wu C.I."/>
            <person name="Wu G."/>
            <person name="Yamamoto D."/>
            <person name="Yang H.P."/>
            <person name="Yang S.P."/>
            <person name="Yorke J.A."/>
            <person name="Yoshida K."/>
            <person name="Zdobnov E."/>
            <person name="Zhang P."/>
            <person name="Zhang Y."/>
            <person name="Zimin A.V."/>
            <person name="Baldwin J."/>
            <person name="Abdouelleil A."/>
            <person name="Abdulkadir J."/>
            <person name="Abebe A."/>
            <person name="Abera B."/>
            <person name="Abreu J."/>
            <person name="Acer S.C."/>
            <person name="Aftuck L."/>
            <person name="Alexander A."/>
            <person name="An P."/>
            <person name="Anderson E."/>
            <person name="Anderson S."/>
            <person name="Arachi H."/>
            <person name="Azer M."/>
            <person name="Bachantsang P."/>
            <person name="Barry A."/>
            <person name="Bayul T."/>
            <person name="Berlin A."/>
            <person name="Bessette D."/>
            <person name="Bloom T."/>
            <person name="Blye J."/>
            <person name="Boguslavskiy L."/>
            <person name="Bonnet C."/>
            <person name="Boukhgalter B."/>
            <person name="Bourzgui I."/>
            <person name="Brown A."/>
            <person name="Cahill P."/>
            <person name="Channer S."/>
            <person name="Cheshatsang Y."/>
            <person name="Chuda L."/>
            <person name="Citroen M."/>
            <person name="Collymore A."/>
            <person name="Cooke P."/>
            <person name="Costello M."/>
            <person name="D'Aco K."/>
            <person name="Daza R."/>
            <person name="De Haan G."/>
            <person name="DeGray S."/>
            <person name="DeMaso C."/>
            <person name="Dhargay N."/>
            <person name="Dooley K."/>
            <person name="Dooley E."/>
            <person name="Doricent M."/>
            <person name="Dorje P."/>
            <person name="Dorjee K."/>
            <person name="Dupes A."/>
            <person name="Elong R."/>
            <person name="Falk J."/>
            <person name="Farina A."/>
            <person name="Faro S."/>
            <person name="Ferguson D."/>
            <person name="Fisher S."/>
            <person name="Foley C.D."/>
            <person name="Franke A."/>
            <person name="Friedrich D."/>
            <person name="Gadbois L."/>
            <person name="Gearin G."/>
            <person name="Gearin C.R."/>
            <person name="Giannoukos G."/>
            <person name="Goode T."/>
            <person name="Graham J."/>
            <person name="Grandbois E."/>
            <person name="Grewal S."/>
            <person name="Gyaltsen K."/>
            <person name="Hafez N."/>
            <person name="Hagos B."/>
            <person name="Hall J."/>
            <person name="Henson C."/>
            <person name="Hollinger A."/>
            <person name="Honan T."/>
            <person name="Huard M.D."/>
            <person name="Hughes L."/>
            <person name="Hurhula B."/>
            <person name="Husby M.E."/>
            <person name="Kamat A."/>
            <person name="Kanga B."/>
            <person name="Kashin S."/>
            <person name="Khazanovich D."/>
            <person name="Kisner P."/>
            <person name="Lance K."/>
            <person name="Lara M."/>
            <person name="Lee W."/>
            <person name="Lennon N."/>
            <person name="Letendre F."/>
            <person name="LeVine R."/>
            <person name="Lipovsky A."/>
            <person name="Liu X."/>
            <person name="Liu J."/>
            <person name="Liu S."/>
            <person name="Lokyitsang T."/>
            <person name="Lokyitsang Y."/>
            <person name="Lubonja R."/>
            <person name="Lui A."/>
            <person name="MacDonald P."/>
            <person name="Magnisalis V."/>
            <person name="Maru K."/>
            <person name="Matthews C."/>
            <person name="McCusker W."/>
            <person name="McDonough S."/>
            <person name="Mehta T."/>
            <person name="Meldrim J."/>
            <person name="Meneus L."/>
            <person name="Mihai O."/>
            <person name="Mihalev A."/>
            <person name="Mihova T."/>
            <person name="Mittelman R."/>
            <person name="Mlenga V."/>
            <person name="Montmayeur A."/>
            <person name="Mulrain L."/>
            <person name="Navidi A."/>
            <person name="Naylor J."/>
            <person name="Negash T."/>
            <person name="Nguyen T."/>
            <person name="Nguyen N."/>
            <person name="Nicol R."/>
            <person name="Norbu C."/>
            <person name="Norbu N."/>
            <person name="Novod N."/>
            <person name="O'Neill B."/>
            <person name="Osman S."/>
            <person name="Markiewicz E."/>
            <person name="Oyono O.L."/>
            <person name="Patti C."/>
            <person name="Phunkhang P."/>
            <person name="Pierre F."/>
            <person name="Priest M."/>
            <person name="Raghuraman S."/>
            <person name="Rege F."/>
            <person name="Reyes R."/>
            <person name="Rise C."/>
            <person name="Rogov P."/>
            <person name="Ross K."/>
            <person name="Ryan E."/>
            <person name="Settipalli S."/>
            <person name="Shea T."/>
            <person name="Sherpa N."/>
            <person name="Shi L."/>
            <person name="Shih D."/>
            <person name="Sparrow T."/>
            <person name="Spaulding J."/>
            <person name="Stalker J."/>
            <person name="Stange-Thomann N."/>
            <person name="Stavropoulos S."/>
            <person name="Stone C."/>
            <person name="Strader C."/>
            <person name="Tesfaye S."/>
            <person name="Thomson T."/>
            <person name="Thoulutsang Y."/>
            <person name="Thoulutsang D."/>
            <person name="Topham K."/>
            <person name="Topping I."/>
            <person name="Tsamla T."/>
            <person name="Vassiliev H."/>
            <person name="Vo A."/>
            <person name="Wangchuk T."/>
            <person name="Wangdi T."/>
            <person name="Weiand M."/>
            <person name="Wilkinson J."/>
            <person name="Wilson A."/>
            <person name="Yadav S."/>
            <person name="Young G."/>
            <person name="Yu Q."/>
            <person name="Zembek L."/>
            <person name="Zhong D."/>
            <person name="Zimmer A."/>
            <person name="Zwirko Z."/>
            <person name="Jaffe D.B."/>
            <person name="Alvarez P."/>
            <person name="Brockman W."/>
            <person name="Butler J."/>
            <person name="Chin C."/>
            <person name="Gnerre S."/>
            <person name="Grabherr M."/>
            <person name="Kleber M."/>
            <person name="Mauceli E."/>
            <person name="MacCallum I."/>
        </authorList>
    </citation>
    <scope>NUCLEOTIDE SEQUENCE [LARGE SCALE GENOMIC DNA]</scope>
    <source>
        <strain evidence="9">Rob3c / Tucson 14021-0248.25</strain>
    </source>
</reference>
<gene>
    <name evidence="8" type="primary">Dsec\GM25895</name>
    <name evidence="8" type="ORF">Dsec_GM25895</name>
</gene>
<dbReference type="PROSITE" id="PS50304">
    <property type="entry name" value="TUDOR"/>
    <property type="match status" value="1"/>
</dbReference>
<name>B4HF71_DROSE</name>
<dbReference type="PROSITE" id="PS50865">
    <property type="entry name" value="ZF_MYND_2"/>
    <property type="match status" value="1"/>
</dbReference>
<feature type="domain" description="MYND-type" evidence="7">
    <location>
        <begin position="9"/>
        <end position="44"/>
    </location>
</feature>
<dbReference type="KEGG" id="dse:6606456"/>
<dbReference type="OMA" id="DWQRHKY"/>
<dbReference type="PANTHER" id="PTHR16442">
    <property type="entry name" value="RING FINGER PROTEIN 17"/>
    <property type="match status" value="1"/>
</dbReference>
<dbReference type="AlphaFoldDB" id="B4HF71"/>
<dbReference type="STRING" id="7238.B4HF71"/>
<dbReference type="InterPro" id="IPR002893">
    <property type="entry name" value="Znf_MYND"/>
</dbReference>
<evidence type="ECO:0000256" key="3">
    <source>
        <dbReference type="ARBA" id="ARBA00022833"/>
    </source>
</evidence>
<protein>
    <submittedName>
        <fullName evidence="8">GM25895</fullName>
    </submittedName>
</protein>
<dbReference type="SUPFAM" id="SSF63748">
    <property type="entry name" value="Tudor/PWWP/MBT"/>
    <property type="match status" value="3"/>
</dbReference>
<feature type="domain" description="Tudor" evidence="6">
    <location>
        <begin position="779"/>
        <end position="837"/>
    </location>
</feature>
<dbReference type="InterPro" id="IPR002999">
    <property type="entry name" value="Tudor"/>
</dbReference>
<dbReference type="SUPFAM" id="SSF144232">
    <property type="entry name" value="HIT/MYND zinc finger-like"/>
    <property type="match status" value="1"/>
</dbReference>
<dbReference type="GO" id="GO:0043186">
    <property type="term" value="C:P granule"/>
    <property type="evidence" value="ECO:0007669"/>
    <property type="project" value="EnsemblMetazoa"/>
</dbReference>
<dbReference type="Pfam" id="PF01753">
    <property type="entry name" value="zf-MYND"/>
    <property type="match status" value="1"/>
</dbReference>
<evidence type="ECO:0000259" key="6">
    <source>
        <dbReference type="PROSITE" id="PS50304"/>
    </source>
</evidence>
<dbReference type="HOGENOM" id="CLU_322956_0_0_1"/>
<keyword evidence="2 4" id="KW-0863">Zinc-finger</keyword>
<dbReference type="Pfam" id="PF00567">
    <property type="entry name" value="TUDOR"/>
    <property type="match status" value="3"/>
</dbReference>
<keyword evidence="1" id="KW-0479">Metal-binding</keyword>
<organism evidence="9">
    <name type="scientific">Drosophila sechellia</name>
    <name type="common">Fruit fly</name>
    <dbReference type="NCBI Taxonomy" id="7238"/>
    <lineage>
        <taxon>Eukaryota</taxon>
        <taxon>Metazoa</taxon>
        <taxon>Ecdysozoa</taxon>
        <taxon>Arthropoda</taxon>
        <taxon>Hexapoda</taxon>
        <taxon>Insecta</taxon>
        <taxon>Pterygota</taxon>
        <taxon>Neoptera</taxon>
        <taxon>Endopterygota</taxon>
        <taxon>Diptera</taxon>
        <taxon>Brachycera</taxon>
        <taxon>Muscomorpha</taxon>
        <taxon>Ephydroidea</taxon>
        <taxon>Drosophilidae</taxon>
        <taxon>Drosophila</taxon>
        <taxon>Sophophora</taxon>
    </lineage>
</organism>
<dbReference type="Gene3D" id="2.40.50.90">
    <property type="match status" value="1"/>
</dbReference>
<dbReference type="Gene3D" id="2.30.30.140">
    <property type="match status" value="2"/>
</dbReference>
<evidence type="ECO:0000313" key="9">
    <source>
        <dbReference type="Proteomes" id="UP000001292"/>
    </source>
</evidence>
<sequence length="896" mass="99903">MENSEEKPCVICGTLARLMCQRCGEPYCKEECQRYDWQRHKYFCIVMPPLVAIRPLQAALNPIQSEENHVAVAETHTKSPIPCLEPTVAVPNKQDLSKNWHEHLPPSGTDFFECRVTFIENDGAIWVVDVANVETIERMTANMQRCMQNKNLIRMENVQEDTLVSISVGDKVHRGQVLKVCQQKQVADVRMIDYGLTVATPFRDIYTIVPKMAENQAFAFCVKLPTNTGVHVNKNMTLRLLGTKTRDGVYHAHLKPKMIIPLSLPLEMLQLNPEVKVIRVFKANPKHNEPHLALLQINVMGSVNAELNYSMAGKPKQAFTLPYPEEKCTFFAAARTKDGYRRAFLLDHIVKPTPTFLVYEMDEGRVSITTELSRIPSELIDLPIRVFAAQLEDSVPEELQTQGAELTVKFKLDNPPPKEKLRSANAALNSKGEQICMARLSTFLGQISNLGHKYWREPIVHDSIVFISHLVSFKEVYISTPDAKQYAEIFKRLEYKCAPINESSDVSVGSIVLVVSKQMGHFRGEILSNASGLFEVKNVDTGATQKVELAEIRRSCRFLENLPVYLMRVQLQNMCNIPDAAVPVNNAAIQMLHKLCAQEELLKLNMVDATTSTADLLFSSGDSRSLTARLLPLIFTPIQEKSEVAPPKAAPTPSPLPVASRKEQKVSPQNLLLLDAVYDLPSLPPSPPESPSPAVVPTNKSASHVLPIKRFLFNDLPKNLAPLADKVNLILMNADGLPQTGYITAAYFKNGKAAEEFNKMLSLAGSQGACDHNAIPGYVPNVGELCLALFNEDKSWYRGVCQKVKDNMVKILFCDFGNTEYVAVEHLKPISHDLICAVNATKCYIDGFDKSKNFAALEQFLLRKAKFSCGVKIGPEPDTRLITIPDMEAILNTPTA</sequence>
<accession>B4HF71</accession>
<dbReference type="PANTHER" id="PTHR16442:SF1">
    <property type="entry name" value="RING FINGER PROTEIN 17"/>
    <property type="match status" value="1"/>
</dbReference>